<evidence type="ECO:0000256" key="6">
    <source>
        <dbReference type="HAMAP-Rule" id="MF_00074"/>
    </source>
</evidence>
<sequence length="246" mass="25667">MTAPPPEDAAPEDLVDGRPSGDGELPDEPEVAAQVLGPGLEGARVLVRELAGEGVVRGVIGPREVPRLWSRHVLNCAVVAELVPEGAVVLDVGSGAGLPGLVLALARPDLELVLVDSALRRVRWLEHAVEVLDAAVPGPDLRVRVVRARAEELAGHEEADVVTSRAVAPLDRLARWCAPLVAPGGQLLAVKGGTAADEVAAHGEALRRAGLLEPEVLTCGDGLLDEVTTVVRARVGARSARARRRS</sequence>
<feature type="binding site" evidence="6">
    <location>
        <begin position="150"/>
        <end position="151"/>
    </location>
    <ligand>
        <name>S-adenosyl-L-methionine</name>
        <dbReference type="ChEBI" id="CHEBI:59789"/>
    </ligand>
</feature>
<dbReference type="InterPro" id="IPR029063">
    <property type="entry name" value="SAM-dependent_MTases_sf"/>
</dbReference>
<protein>
    <recommendedName>
        <fullName evidence="6">Ribosomal RNA small subunit methyltransferase G</fullName>
        <ecNumber evidence="6">2.1.1.-</ecNumber>
    </recommendedName>
    <alternativeName>
        <fullName evidence="6">16S rRNA 7-methylguanosine methyltransferase</fullName>
        <shortName evidence="6">16S rRNA m7G methyltransferase</shortName>
    </alternativeName>
</protein>
<dbReference type="GO" id="GO:0070043">
    <property type="term" value="F:rRNA (guanine-N7-)-methyltransferase activity"/>
    <property type="evidence" value="ECO:0007669"/>
    <property type="project" value="UniProtKB-UniRule"/>
</dbReference>
<gene>
    <name evidence="6 8" type="primary">rsmG</name>
    <name evidence="8" type="ORF">HLB09_13365</name>
</gene>
<dbReference type="PANTHER" id="PTHR31760:SF0">
    <property type="entry name" value="S-ADENOSYL-L-METHIONINE-DEPENDENT METHYLTRANSFERASES SUPERFAMILY PROTEIN"/>
    <property type="match status" value="1"/>
</dbReference>
<accession>A0A849BLI7</accession>
<name>A0A849BLI7_9ACTN</name>
<evidence type="ECO:0000256" key="4">
    <source>
        <dbReference type="ARBA" id="ARBA00022679"/>
    </source>
</evidence>
<comment type="caution">
    <text evidence="6">Lacks conserved residue(s) required for the propagation of feature annotation.</text>
</comment>
<dbReference type="EC" id="2.1.1.-" evidence="6"/>
<comment type="similarity">
    <text evidence="6">Belongs to the methyltransferase superfamily. RNA methyltransferase RsmG family.</text>
</comment>
<dbReference type="EMBL" id="JABEMA010000250">
    <property type="protein sequence ID" value="NNH24060.1"/>
    <property type="molecule type" value="Genomic_DNA"/>
</dbReference>
<feature type="binding site" evidence="6">
    <location>
        <position position="165"/>
    </location>
    <ligand>
        <name>S-adenosyl-L-methionine</name>
        <dbReference type="ChEBI" id="CHEBI:59789"/>
    </ligand>
</feature>
<evidence type="ECO:0000313" key="9">
    <source>
        <dbReference type="Proteomes" id="UP000555552"/>
    </source>
</evidence>
<comment type="function">
    <text evidence="6">Specifically methylates the N7 position of a guanine in 16S rRNA.</text>
</comment>
<evidence type="ECO:0000256" key="5">
    <source>
        <dbReference type="ARBA" id="ARBA00022691"/>
    </source>
</evidence>
<keyword evidence="4 6" id="KW-0808">Transferase</keyword>
<dbReference type="Pfam" id="PF02527">
    <property type="entry name" value="GidB"/>
    <property type="match status" value="1"/>
</dbReference>
<dbReference type="PANTHER" id="PTHR31760">
    <property type="entry name" value="S-ADENOSYL-L-METHIONINE-DEPENDENT METHYLTRANSFERASES SUPERFAMILY PROTEIN"/>
    <property type="match status" value="1"/>
</dbReference>
<dbReference type="NCBIfam" id="TIGR00138">
    <property type="entry name" value="rsmG_gidB"/>
    <property type="match status" value="1"/>
</dbReference>
<keyword evidence="1 6" id="KW-0963">Cytoplasm</keyword>
<dbReference type="InterPro" id="IPR003682">
    <property type="entry name" value="rRNA_ssu_MeTfrase_G"/>
</dbReference>
<evidence type="ECO:0000313" key="8">
    <source>
        <dbReference type="EMBL" id="NNH24060.1"/>
    </source>
</evidence>
<dbReference type="Proteomes" id="UP000555552">
    <property type="component" value="Unassembled WGS sequence"/>
</dbReference>
<keyword evidence="2 6" id="KW-0698">rRNA processing</keyword>
<feature type="binding site" evidence="6">
    <location>
        <position position="98"/>
    </location>
    <ligand>
        <name>S-adenosyl-L-methionine</name>
        <dbReference type="ChEBI" id="CHEBI:59789"/>
    </ligand>
</feature>
<keyword evidence="3 6" id="KW-0489">Methyltransferase</keyword>
<proteinExistence type="inferred from homology"/>
<dbReference type="CDD" id="cd02440">
    <property type="entry name" value="AdoMet_MTases"/>
    <property type="match status" value="1"/>
</dbReference>
<comment type="caution">
    <text evidence="8">The sequence shown here is derived from an EMBL/GenBank/DDBJ whole genome shotgun (WGS) entry which is preliminary data.</text>
</comment>
<keyword evidence="5 6" id="KW-0949">S-adenosyl-L-methionine</keyword>
<dbReference type="Gene3D" id="3.40.50.150">
    <property type="entry name" value="Vaccinia Virus protein VP39"/>
    <property type="match status" value="1"/>
</dbReference>
<dbReference type="SUPFAM" id="SSF53335">
    <property type="entry name" value="S-adenosyl-L-methionine-dependent methyltransferases"/>
    <property type="match status" value="1"/>
</dbReference>
<evidence type="ECO:0000256" key="2">
    <source>
        <dbReference type="ARBA" id="ARBA00022552"/>
    </source>
</evidence>
<feature type="region of interest" description="Disordered" evidence="7">
    <location>
        <begin position="1"/>
        <end position="28"/>
    </location>
</feature>
<dbReference type="HAMAP" id="MF_00074">
    <property type="entry name" value="16SrRNA_methyltr_G"/>
    <property type="match status" value="1"/>
</dbReference>
<organism evidence="8 9">
    <name type="scientific">Pseudokineococcus marinus</name>
    <dbReference type="NCBI Taxonomy" id="351215"/>
    <lineage>
        <taxon>Bacteria</taxon>
        <taxon>Bacillati</taxon>
        <taxon>Actinomycetota</taxon>
        <taxon>Actinomycetes</taxon>
        <taxon>Kineosporiales</taxon>
        <taxon>Kineosporiaceae</taxon>
        <taxon>Pseudokineococcus</taxon>
    </lineage>
</organism>
<comment type="subcellular location">
    <subcellularLocation>
        <location evidence="6">Cytoplasm</location>
    </subcellularLocation>
</comment>
<feature type="binding site" evidence="6">
    <location>
        <position position="93"/>
    </location>
    <ligand>
        <name>S-adenosyl-L-methionine</name>
        <dbReference type="ChEBI" id="CHEBI:59789"/>
    </ligand>
</feature>
<reference evidence="8 9" key="1">
    <citation type="submission" date="2020-05" db="EMBL/GenBank/DDBJ databases">
        <title>MicrobeNet Type strains.</title>
        <authorList>
            <person name="Nicholson A.C."/>
        </authorList>
    </citation>
    <scope>NUCLEOTIDE SEQUENCE [LARGE SCALE GENOMIC DNA]</scope>
    <source>
        <strain evidence="8 9">JCM 14547</strain>
    </source>
</reference>
<evidence type="ECO:0000256" key="3">
    <source>
        <dbReference type="ARBA" id="ARBA00022603"/>
    </source>
</evidence>
<evidence type="ECO:0000256" key="1">
    <source>
        <dbReference type="ARBA" id="ARBA00022490"/>
    </source>
</evidence>
<evidence type="ECO:0000256" key="7">
    <source>
        <dbReference type="SAM" id="MobiDB-lite"/>
    </source>
</evidence>
<keyword evidence="9" id="KW-1185">Reference proteome</keyword>
<dbReference type="GO" id="GO:0005829">
    <property type="term" value="C:cytosol"/>
    <property type="evidence" value="ECO:0007669"/>
    <property type="project" value="TreeGrafter"/>
</dbReference>
<dbReference type="AlphaFoldDB" id="A0A849BLI7"/>